<comment type="caution">
    <text evidence="5">The sequence shown here is derived from an EMBL/GenBank/DDBJ whole genome shotgun (WGS) entry which is preliminary data.</text>
</comment>
<evidence type="ECO:0000256" key="1">
    <source>
        <dbReference type="ARBA" id="ARBA00004776"/>
    </source>
</evidence>
<evidence type="ECO:0000256" key="3">
    <source>
        <dbReference type="ARBA" id="ARBA00022676"/>
    </source>
</evidence>
<name>A0A4U6QNP0_9ACTN</name>
<dbReference type="OrthoDB" id="5243838at2"/>
<comment type="pathway">
    <text evidence="1">Cell wall biogenesis; cell wall polysaccharide biosynthesis.</text>
</comment>
<keyword evidence="6" id="KW-1185">Reference proteome</keyword>
<reference evidence="5 6" key="1">
    <citation type="submission" date="2019-05" db="EMBL/GenBank/DDBJ databases">
        <title>Nakamurella sp. N5BH11, whole genome shotgun sequence.</title>
        <authorList>
            <person name="Tuo L."/>
        </authorList>
    </citation>
    <scope>NUCLEOTIDE SEQUENCE [LARGE SCALE GENOMIC DNA]</scope>
    <source>
        <strain evidence="5 6">N5BH11</strain>
    </source>
</reference>
<keyword evidence="3" id="KW-0328">Glycosyltransferase</keyword>
<evidence type="ECO:0000313" key="5">
    <source>
        <dbReference type="EMBL" id="TKV61682.1"/>
    </source>
</evidence>
<protein>
    <submittedName>
        <fullName evidence="5">Glycosyltransferase</fullName>
    </submittedName>
</protein>
<evidence type="ECO:0000256" key="2">
    <source>
        <dbReference type="ARBA" id="ARBA00006739"/>
    </source>
</evidence>
<dbReference type="Gene3D" id="3.90.550.10">
    <property type="entry name" value="Spore Coat Polysaccharide Biosynthesis Protein SpsA, Chain A"/>
    <property type="match status" value="1"/>
</dbReference>
<evidence type="ECO:0000256" key="4">
    <source>
        <dbReference type="ARBA" id="ARBA00022679"/>
    </source>
</evidence>
<dbReference type="Proteomes" id="UP000306985">
    <property type="component" value="Unassembled WGS sequence"/>
</dbReference>
<sequence length="299" mass="32632">MRTTAIIATVGRAVLAEQLAALAEQVTGPDQIVVVHNGVPGAVDAVIDRWRDALPVLELIEVPSDRTVAAARNAGAQQARFDGLLFLDDDDVVAPGYTAAVAAALDGADIVAAHIDLDALNRPRLRAGWGDMQSHGPMTHHDFLPWSSGCALSVRRAAFDQVGGFDESLTVTEDTDLCWRMQLAGARPVVFAADAVVHYRLRDRPVPAFRQARQWAMGEAELTARFENFGLRPRSIRDALRWKEIRRWARPVSTVVTARHRDDLVVASRSLGGCVGRLQGARRGNQLVRRVEVRSGSGR</sequence>
<dbReference type="Pfam" id="PF13641">
    <property type="entry name" value="Glyco_tranf_2_3"/>
    <property type="match status" value="1"/>
</dbReference>
<dbReference type="AlphaFoldDB" id="A0A4U6QNP0"/>
<organism evidence="5 6">
    <name type="scientific">Nakamurella flava</name>
    <dbReference type="NCBI Taxonomy" id="2576308"/>
    <lineage>
        <taxon>Bacteria</taxon>
        <taxon>Bacillati</taxon>
        <taxon>Actinomycetota</taxon>
        <taxon>Actinomycetes</taxon>
        <taxon>Nakamurellales</taxon>
        <taxon>Nakamurellaceae</taxon>
        <taxon>Nakamurella</taxon>
    </lineage>
</organism>
<comment type="similarity">
    <text evidence="2">Belongs to the glycosyltransferase 2 family.</text>
</comment>
<dbReference type="EMBL" id="SZZH01000001">
    <property type="protein sequence ID" value="TKV61682.1"/>
    <property type="molecule type" value="Genomic_DNA"/>
</dbReference>
<dbReference type="PANTHER" id="PTHR43179">
    <property type="entry name" value="RHAMNOSYLTRANSFERASE WBBL"/>
    <property type="match status" value="1"/>
</dbReference>
<accession>A0A4U6QNP0</accession>
<dbReference type="InterPro" id="IPR029044">
    <property type="entry name" value="Nucleotide-diphossugar_trans"/>
</dbReference>
<keyword evidence="4 5" id="KW-0808">Transferase</keyword>
<dbReference type="RefSeq" id="WP_137448987.1">
    <property type="nucleotide sequence ID" value="NZ_SZZH01000001.1"/>
</dbReference>
<proteinExistence type="inferred from homology"/>
<gene>
    <name evidence="5" type="ORF">FDO65_09055</name>
</gene>
<dbReference type="SUPFAM" id="SSF53448">
    <property type="entry name" value="Nucleotide-diphospho-sugar transferases"/>
    <property type="match status" value="1"/>
</dbReference>
<dbReference type="GO" id="GO:0016757">
    <property type="term" value="F:glycosyltransferase activity"/>
    <property type="evidence" value="ECO:0007669"/>
    <property type="project" value="UniProtKB-KW"/>
</dbReference>
<dbReference type="PANTHER" id="PTHR43179:SF12">
    <property type="entry name" value="GALACTOFURANOSYLTRANSFERASE GLFT2"/>
    <property type="match status" value="1"/>
</dbReference>
<evidence type="ECO:0000313" key="6">
    <source>
        <dbReference type="Proteomes" id="UP000306985"/>
    </source>
</evidence>